<dbReference type="InterPro" id="IPR036890">
    <property type="entry name" value="HATPase_C_sf"/>
</dbReference>
<evidence type="ECO:0000256" key="7">
    <source>
        <dbReference type="ARBA" id="ARBA00022692"/>
    </source>
</evidence>
<feature type="transmembrane region" description="Helical" evidence="16">
    <location>
        <begin position="189"/>
        <end position="210"/>
    </location>
</feature>
<dbReference type="PROSITE" id="PS50109">
    <property type="entry name" value="HIS_KIN"/>
    <property type="match status" value="1"/>
</dbReference>
<dbReference type="EC" id="2.7.13.3" evidence="3"/>
<keyword evidence="8" id="KW-0547">Nucleotide-binding</keyword>
<dbReference type="Pfam" id="PF00512">
    <property type="entry name" value="HisKA"/>
    <property type="match status" value="1"/>
</dbReference>
<protein>
    <recommendedName>
        <fullName evidence="3">histidine kinase</fullName>
        <ecNumber evidence="3">2.7.13.3</ecNumber>
    </recommendedName>
</protein>
<dbReference type="GO" id="GO:0005886">
    <property type="term" value="C:plasma membrane"/>
    <property type="evidence" value="ECO:0007669"/>
    <property type="project" value="UniProtKB-SubCell"/>
</dbReference>
<feature type="transmembrane region" description="Helical" evidence="16">
    <location>
        <begin position="156"/>
        <end position="177"/>
    </location>
</feature>
<evidence type="ECO:0000256" key="13">
    <source>
        <dbReference type="ARBA" id="ARBA00023136"/>
    </source>
</evidence>
<keyword evidence="9 20" id="KW-0418">Kinase</keyword>
<dbReference type="GO" id="GO:0005524">
    <property type="term" value="F:ATP binding"/>
    <property type="evidence" value="ECO:0007669"/>
    <property type="project" value="UniProtKB-KW"/>
</dbReference>
<keyword evidence="15" id="KW-0175">Coiled coil</keyword>
<dbReference type="Gene3D" id="3.30.565.10">
    <property type="entry name" value="Histidine kinase-like ATPase, C-terminal domain"/>
    <property type="match status" value="1"/>
</dbReference>
<organism evidence="20 21">
    <name type="scientific">Simiduia aestuariiviva</name>
    <dbReference type="NCBI Taxonomy" id="1510459"/>
    <lineage>
        <taxon>Bacteria</taxon>
        <taxon>Pseudomonadati</taxon>
        <taxon>Pseudomonadota</taxon>
        <taxon>Gammaproteobacteria</taxon>
        <taxon>Cellvibrionales</taxon>
        <taxon>Cellvibrionaceae</taxon>
        <taxon>Simiduia</taxon>
    </lineage>
</organism>
<dbReference type="SMART" id="SM00387">
    <property type="entry name" value="HATPase_c"/>
    <property type="match status" value="1"/>
</dbReference>
<dbReference type="Pfam" id="PF02518">
    <property type="entry name" value="HATPase_c"/>
    <property type="match status" value="1"/>
</dbReference>
<feature type="coiled-coil region" evidence="15">
    <location>
        <begin position="519"/>
        <end position="553"/>
    </location>
</feature>
<dbReference type="InterPro" id="IPR003661">
    <property type="entry name" value="HisK_dim/P_dom"/>
</dbReference>
<dbReference type="FunFam" id="3.30.565.10:FF:000010">
    <property type="entry name" value="Sensor histidine kinase RcsC"/>
    <property type="match status" value="1"/>
</dbReference>
<dbReference type="SMART" id="SM00448">
    <property type="entry name" value="REC"/>
    <property type="match status" value="1"/>
</dbReference>
<evidence type="ECO:0000256" key="2">
    <source>
        <dbReference type="ARBA" id="ARBA00004651"/>
    </source>
</evidence>
<dbReference type="SMART" id="SM00388">
    <property type="entry name" value="HisKA"/>
    <property type="match status" value="1"/>
</dbReference>
<dbReference type="Gene3D" id="3.30.450.350">
    <property type="entry name" value="CHASE domain"/>
    <property type="match status" value="1"/>
</dbReference>
<keyword evidence="5 14" id="KW-0597">Phosphoprotein</keyword>
<keyword evidence="12" id="KW-0902">Two-component regulatory system</keyword>
<name>A0A839ULN1_9GAMM</name>
<feature type="transmembrane region" description="Helical" evidence="16">
    <location>
        <begin position="74"/>
        <end position="96"/>
    </location>
</feature>
<evidence type="ECO:0000256" key="16">
    <source>
        <dbReference type="SAM" id="Phobius"/>
    </source>
</evidence>
<comment type="subcellular location">
    <subcellularLocation>
        <location evidence="2">Cell membrane</location>
        <topology evidence="2">Multi-pass membrane protein</topology>
    </subcellularLocation>
</comment>
<keyword evidence="13 16" id="KW-0472">Membrane</keyword>
<evidence type="ECO:0000313" key="20">
    <source>
        <dbReference type="EMBL" id="MBB3167480.1"/>
    </source>
</evidence>
<dbReference type="Gene3D" id="1.10.287.130">
    <property type="match status" value="1"/>
</dbReference>
<feature type="domain" description="Response regulatory" evidence="18">
    <location>
        <begin position="812"/>
        <end position="929"/>
    </location>
</feature>
<dbReference type="AlphaFoldDB" id="A0A839ULN1"/>
<dbReference type="Pfam" id="PF00072">
    <property type="entry name" value="Response_reg"/>
    <property type="match status" value="1"/>
</dbReference>
<dbReference type="InterPro" id="IPR006189">
    <property type="entry name" value="CHASE_dom"/>
</dbReference>
<dbReference type="Pfam" id="PF03924">
    <property type="entry name" value="CHASE"/>
    <property type="match status" value="1"/>
</dbReference>
<evidence type="ECO:0000256" key="10">
    <source>
        <dbReference type="ARBA" id="ARBA00022840"/>
    </source>
</evidence>
<evidence type="ECO:0000256" key="11">
    <source>
        <dbReference type="ARBA" id="ARBA00022989"/>
    </source>
</evidence>
<dbReference type="PANTHER" id="PTHR45339">
    <property type="entry name" value="HYBRID SIGNAL TRANSDUCTION HISTIDINE KINASE J"/>
    <property type="match status" value="1"/>
</dbReference>
<dbReference type="SUPFAM" id="SSF52172">
    <property type="entry name" value="CheY-like"/>
    <property type="match status" value="1"/>
</dbReference>
<keyword evidence="21" id="KW-1185">Reference proteome</keyword>
<feature type="transmembrane region" description="Helical" evidence="16">
    <location>
        <begin position="51"/>
        <end position="68"/>
    </location>
</feature>
<dbReference type="EMBL" id="JACHXZ010000001">
    <property type="protein sequence ID" value="MBB3167480.1"/>
    <property type="molecule type" value="Genomic_DNA"/>
</dbReference>
<reference evidence="20 21" key="1">
    <citation type="submission" date="2020-08" db="EMBL/GenBank/DDBJ databases">
        <title>Genomic Encyclopedia of Type Strains, Phase III (KMG-III): the genomes of soil and plant-associated and newly described type strains.</title>
        <authorList>
            <person name="Whitman W."/>
        </authorList>
    </citation>
    <scope>NUCLEOTIDE SEQUENCE [LARGE SCALE GENOMIC DNA]</scope>
    <source>
        <strain evidence="20 21">CECT 8571</strain>
    </source>
</reference>
<dbReference type="Pfam" id="PF05231">
    <property type="entry name" value="MASE1"/>
    <property type="match status" value="1"/>
</dbReference>
<evidence type="ECO:0000256" key="15">
    <source>
        <dbReference type="SAM" id="Coils"/>
    </source>
</evidence>
<evidence type="ECO:0000256" key="3">
    <source>
        <dbReference type="ARBA" id="ARBA00012438"/>
    </source>
</evidence>
<dbReference type="InterPro" id="IPR042240">
    <property type="entry name" value="CHASE_sf"/>
</dbReference>
<dbReference type="CDD" id="cd00082">
    <property type="entry name" value="HisKA"/>
    <property type="match status" value="1"/>
</dbReference>
<dbReference type="RefSeq" id="WP_183908239.1">
    <property type="nucleotide sequence ID" value="NZ_JACHXZ010000001.1"/>
</dbReference>
<dbReference type="PROSITE" id="PS50839">
    <property type="entry name" value="CHASE"/>
    <property type="match status" value="1"/>
</dbReference>
<keyword evidence="4" id="KW-1003">Cell membrane</keyword>
<evidence type="ECO:0000256" key="6">
    <source>
        <dbReference type="ARBA" id="ARBA00022679"/>
    </source>
</evidence>
<dbReference type="SUPFAM" id="SSF55874">
    <property type="entry name" value="ATPase domain of HSP90 chaperone/DNA topoisomerase II/histidine kinase"/>
    <property type="match status" value="1"/>
</dbReference>
<evidence type="ECO:0000259" key="18">
    <source>
        <dbReference type="PROSITE" id="PS50110"/>
    </source>
</evidence>
<gene>
    <name evidence="20" type="ORF">FHS30_000656</name>
</gene>
<dbReference type="GO" id="GO:0000155">
    <property type="term" value="F:phosphorelay sensor kinase activity"/>
    <property type="evidence" value="ECO:0007669"/>
    <property type="project" value="InterPro"/>
</dbReference>
<feature type="domain" description="CHASE" evidence="19">
    <location>
        <begin position="252"/>
        <end position="466"/>
    </location>
</feature>
<keyword evidence="7 16" id="KW-0812">Transmembrane</keyword>
<dbReference type="PANTHER" id="PTHR45339:SF1">
    <property type="entry name" value="HYBRID SIGNAL TRANSDUCTION HISTIDINE KINASE J"/>
    <property type="match status" value="1"/>
</dbReference>
<dbReference type="CDD" id="cd16922">
    <property type="entry name" value="HATPase_EvgS-ArcB-TorS-like"/>
    <property type="match status" value="1"/>
</dbReference>
<evidence type="ECO:0000256" key="5">
    <source>
        <dbReference type="ARBA" id="ARBA00022553"/>
    </source>
</evidence>
<feature type="transmembrane region" description="Helical" evidence="16">
    <location>
        <begin position="117"/>
        <end position="136"/>
    </location>
</feature>
<comment type="caution">
    <text evidence="20">The sequence shown here is derived from an EMBL/GenBank/DDBJ whole genome shotgun (WGS) entry which is preliminary data.</text>
</comment>
<accession>A0A839ULN1</accession>
<sequence>MHLLYVLLAAGAYYIAGRLGLMLAIPPGFASAIWPAAGIALACVMLLPRTAALLGIALGSFCLNLGVISNGFTALSWGLLPLPAMICVGAATQAGVAHWLYRRFLGEVFCIDTPRNIGYFLLLVSPLGCVIGASFGSSALLANGLINAGNLPFTWFTWWAGDTIGTMLFAPLLLTLLSQDKNLSTARRFSIALPTISIFMAIVLVFMWSAENRKLQIEQQLKLESADIFQAAEERLGVAQNLLKAYEAVIIGSESISADRFNAASSILLAEDDLITAVGWIPVLSNSDRPEFERQMQQQLGDAFRLTEIGSGGELVTAEQRSRYYPVQYIYPQQGNERAVGLNLGANASRLRALENAHALRRPVATQPLQLVQATETSMSVILYRPIYHHVASQTANANTTLYTPTRLLGFISGVFTFNRLFTDLIDKAKVKNFNFSLMDVTDRNQSIDLINNKATASRGYSSIVYTAKFGERTLAFTFSPDENFALISKDWSSWNILTFGFLLAALIQGFILLITGHTASVQEEVKLKTSELQKAKEQAEFANKAKTNFLANMSHELRTPLHAVTGLISLCMKTTTTPEQTHYLTKAKTAASALMDLINQTLDYSKIESGQFALDKHPFNLRESLKRIHAIFSTEAQAKNIDFIFDLPERAPERFIGDGLRVEQILLNICGNAIKFTSRGQVKLSLSISDLDQTGSTADLTFTVQDTGIGIDKAEIHTLFNAFHQADVSTTRKFGGTGLGLSICKKLAESMGGSIEIESELCVGTQVTVRLTLAVENPDASISLEHIDQQPQATTTEVVPDDYTQLLRGKNVLIVEDIPINQEIARFMMEDFGATVTLANNGVEALEIIKNTPAFDLVLMDIQMPEMDGIEATRQIRAQESHSNLPIIAMTANAVKNDVDASLSAGMNAHVAKPIDEVDLIEKIRKCLTETKQAIT</sequence>
<evidence type="ECO:0000259" key="17">
    <source>
        <dbReference type="PROSITE" id="PS50109"/>
    </source>
</evidence>
<dbReference type="SUPFAM" id="SSF47384">
    <property type="entry name" value="Homodimeric domain of signal transducing histidine kinase"/>
    <property type="match status" value="1"/>
</dbReference>
<evidence type="ECO:0000256" key="8">
    <source>
        <dbReference type="ARBA" id="ARBA00022741"/>
    </source>
</evidence>
<evidence type="ECO:0000256" key="12">
    <source>
        <dbReference type="ARBA" id="ARBA00023012"/>
    </source>
</evidence>
<dbReference type="InterPro" id="IPR003594">
    <property type="entry name" value="HATPase_dom"/>
</dbReference>
<comment type="catalytic activity">
    <reaction evidence="1">
        <text>ATP + protein L-histidine = ADP + protein N-phospho-L-histidine.</text>
        <dbReference type="EC" id="2.7.13.3"/>
    </reaction>
</comment>
<evidence type="ECO:0000313" key="21">
    <source>
        <dbReference type="Proteomes" id="UP000559987"/>
    </source>
</evidence>
<evidence type="ECO:0000256" key="1">
    <source>
        <dbReference type="ARBA" id="ARBA00000085"/>
    </source>
</evidence>
<dbReference type="Gene3D" id="3.40.50.2300">
    <property type="match status" value="1"/>
</dbReference>
<keyword evidence="6" id="KW-0808">Transferase</keyword>
<dbReference type="PROSITE" id="PS50110">
    <property type="entry name" value="RESPONSE_REGULATORY"/>
    <property type="match status" value="1"/>
</dbReference>
<dbReference type="InterPro" id="IPR001789">
    <property type="entry name" value="Sig_transdc_resp-reg_receiver"/>
</dbReference>
<keyword evidence="10" id="KW-0067">ATP-binding</keyword>
<dbReference type="InterPro" id="IPR004358">
    <property type="entry name" value="Sig_transdc_His_kin-like_C"/>
</dbReference>
<dbReference type="InterPro" id="IPR036097">
    <property type="entry name" value="HisK_dim/P_sf"/>
</dbReference>
<dbReference type="InterPro" id="IPR011006">
    <property type="entry name" value="CheY-like_superfamily"/>
</dbReference>
<evidence type="ECO:0000259" key="19">
    <source>
        <dbReference type="PROSITE" id="PS50839"/>
    </source>
</evidence>
<proteinExistence type="predicted"/>
<feature type="modified residue" description="4-aspartylphosphate" evidence="14">
    <location>
        <position position="862"/>
    </location>
</feature>
<dbReference type="InterPro" id="IPR005467">
    <property type="entry name" value="His_kinase_dom"/>
</dbReference>
<dbReference type="PRINTS" id="PR00344">
    <property type="entry name" value="BCTRLSENSOR"/>
</dbReference>
<dbReference type="FunFam" id="1.10.287.130:FF:000004">
    <property type="entry name" value="Ethylene receptor 1"/>
    <property type="match status" value="1"/>
</dbReference>
<dbReference type="SMART" id="SM01079">
    <property type="entry name" value="CHASE"/>
    <property type="match status" value="1"/>
</dbReference>
<dbReference type="Proteomes" id="UP000559987">
    <property type="component" value="Unassembled WGS sequence"/>
</dbReference>
<evidence type="ECO:0000256" key="14">
    <source>
        <dbReference type="PROSITE-ProRule" id="PRU00169"/>
    </source>
</evidence>
<evidence type="ECO:0000256" key="4">
    <source>
        <dbReference type="ARBA" id="ARBA00022475"/>
    </source>
</evidence>
<dbReference type="InterPro" id="IPR007895">
    <property type="entry name" value="MASE1"/>
</dbReference>
<keyword evidence="11 16" id="KW-1133">Transmembrane helix</keyword>
<feature type="domain" description="Histidine kinase" evidence="17">
    <location>
        <begin position="553"/>
        <end position="776"/>
    </location>
</feature>
<evidence type="ECO:0000256" key="9">
    <source>
        <dbReference type="ARBA" id="ARBA00022777"/>
    </source>
</evidence>
<feature type="transmembrane region" description="Helical" evidence="16">
    <location>
        <begin position="20"/>
        <end position="44"/>
    </location>
</feature>
<dbReference type="CDD" id="cd17546">
    <property type="entry name" value="REC_hyHK_CKI1_RcsC-like"/>
    <property type="match status" value="1"/>
</dbReference>